<reference evidence="2 3" key="1">
    <citation type="journal article" date="2010" name="Syst. Appl. Microbiol.">
        <title>Four new species of Chryseobacterium from the rhizosphere of coastal sand dune plants, Chryseobacterium elymi sp. nov., Chryseobacterium hagamense sp. nov., Chryseobacterium lathyri sp. nov. and Chryseobacterium rhizosphaerae sp. nov.</title>
        <authorList>
            <person name="Cho S.H."/>
            <person name="Lee K.S."/>
            <person name="Shin D.S."/>
            <person name="Han J.H."/>
            <person name="Park K.S."/>
            <person name="Lee C.H."/>
            <person name="Park K.H."/>
            <person name="Kim S.B."/>
        </authorList>
    </citation>
    <scope>NUCLEOTIDE SEQUENCE [LARGE SCALE GENOMIC DNA]</scope>
    <source>
        <strain evidence="2 3">KCTC 22548</strain>
    </source>
</reference>
<name>A0ABX9IKS8_9FLAO</name>
<accession>A0ABX9IKS8</accession>
<gene>
    <name evidence="2" type="ORF">DRF57_11020</name>
</gene>
<feature type="transmembrane region" description="Helical" evidence="1">
    <location>
        <begin position="14"/>
        <end position="31"/>
    </location>
</feature>
<comment type="caution">
    <text evidence="2">The sequence shown here is derived from an EMBL/GenBank/DDBJ whole genome shotgun (WGS) entry which is preliminary data.</text>
</comment>
<feature type="transmembrane region" description="Helical" evidence="1">
    <location>
        <begin position="69"/>
        <end position="93"/>
    </location>
</feature>
<protein>
    <submittedName>
        <fullName evidence="2">Uncharacterized protein</fullName>
    </submittedName>
</protein>
<keyword evidence="3" id="KW-1185">Reference proteome</keyword>
<feature type="transmembrane region" description="Helical" evidence="1">
    <location>
        <begin position="43"/>
        <end position="63"/>
    </location>
</feature>
<evidence type="ECO:0000313" key="2">
    <source>
        <dbReference type="EMBL" id="REC75537.1"/>
    </source>
</evidence>
<evidence type="ECO:0000313" key="3">
    <source>
        <dbReference type="Proteomes" id="UP000256491"/>
    </source>
</evidence>
<dbReference type="Proteomes" id="UP000256491">
    <property type="component" value="Unassembled WGS sequence"/>
</dbReference>
<keyword evidence="1" id="KW-1133">Transmembrane helix</keyword>
<dbReference type="EMBL" id="QNUF01000010">
    <property type="protein sequence ID" value="REC75537.1"/>
    <property type="molecule type" value="Genomic_DNA"/>
</dbReference>
<keyword evidence="1" id="KW-0812">Transmembrane</keyword>
<organism evidence="2 3">
    <name type="scientific">Chryseobacterium rhizosphaerae</name>
    <dbReference type="NCBI Taxonomy" id="395937"/>
    <lineage>
        <taxon>Bacteria</taxon>
        <taxon>Pseudomonadati</taxon>
        <taxon>Bacteroidota</taxon>
        <taxon>Flavobacteriia</taxon>
        <taxon>Flavobacteriales</taxon>
        <taxon>Weeksellaceae</taxon>
        <taxon>Chryseobacterium group</taxon>
        <taxon>Chryseobacterium</taxon>
    </lineage>
</organism>
<dbReference type="RefSeq" id="WP_115918499.1">
    <property type="nucleotide sequence ID" value="NZ_BJYH01000026.1"/>
</dbReference>
<proteinExistence type="predicted"/>
<evidence type="ECO:0000256" key="1">
    <source>
        <dbReference type="SAM" id="Phobius"/>
    </source>
</evidence>
<keyword evidence="1" id="KW-0472">Membrane</keyword>
<sequence length="94" mass="10760">MHDHDISGQFQKNIFISLLFTVSYFILLITYNGIELKKISNSLLILFMVASVVFNMGALFFAFKHYRKIMAIIFIIINSLGLLSTLILLLMILS</sequence>